<dbReference type="AlphaFoldDB" id="A0A1J5S263"/>
<accession>A0A1J5S263</accession>
<proteinExistence type="inferred from homology"/>
<comment type="similarity">
    <text evidence="1">Belongs to the sulfur carrier protein TusA family.</text>
</comment>
<organism evidence="3">
    <name type="scientific">mine drainage metagenome</name>
    <dbReference type="NCBI Taxonomy" id="410659"/>
    <lineage>
        <taxon>unclassified sequences</taxon>
        <taxon>metagenomes</taxon>
        <taxon>ecological metagenomes</taxon>
    </lineage>
</organism>
<dbReference type="Pfam" id="PF01206">
    <property type="entry name" value="TusA"/>
    <property type="match status" value="1"/>
</dbReference>
<dbReference type="CDD" id="cd00291">
    <property type="entry name" value="SirA_YedF_YeeD"/>
    <property type="match status" value="1"/>
</dbReference>
<evidence type="ECO:0000313" key="3">
    <source>
        <dbReference type="EMBL" id="OIR02327.1"/>
    </source>
</evidence>
<feature type="domain" description="UPF0033" evidence="2">
    <location>
        <begin position="7"/>
        <end position="31"/>
    </location>
</feature>
<gene>
    <name evidence="3" type="primary">tusA_13</name>
    <name evidence="3" type="ORF">GALL_156990</name>
</gene>
<dbReference type="PROSITE" id="PS01148">
    <property type="entry name" value="UPF0033"/>
    <property type="match status" value="1"/>
</dbReference>
<dbReference type="EC" id="2.8.1.-" evidence="3"/>
<dbReference type="SUPFAM" id="SSF64307">
    <property type="entry name" value="SirA-like"/>
    <property type="match status" value="1"/>
</dbReference>
<keyword evidence="3" id="KW-0808">Transferase</keyword>
<name>A0A1J5S263_9ZZZZ</name>
<dbReference type="InterPro" id="IPR001455">
    <property type="entry name" value="TusA-like"/>
</dbReference>
<sequence>MEAKQTLDARGLNCPLPILRTKKSLIGLQSGEILKVISTDPGSLKDISSFCSQTGNELLSSQQQGKDYEFVIRKA</sequence>
<dbReference type="GO" id="GO:0016740">
    <property type="term" value="F:transferase activity"/>
    <property type="evidence" value="ECO:0007669"/>
    <property type="project" value="UniProtKB-KW"/>
</dbReference>
<reference evidence="3" key="1">
    <citation type="submission" date="2016-10" db="EMBL/GenBank/DDBJ databases">
        <title>Sequence of Gallionella enrichment culture.</title>
        <authorList>
            <person name="Poehlein A."/>
            <person name="Muehling M."/>
            <person name="Daniel R."/>
        </authorList>
    </citation>
    <scope>NUCLEOTIDE SEQUENCE</scope>
</reference>
<dbReference type="PANTHER" id="PTHR33279:SF6">
    <property type="entry name" value="SULFUR CARRIER PROTEIN YEDF-RELATED"/>
    <property type="match status" value="1"/>
</dbReference>
<dbReference type="EMBL" id="MLJW01000076">
    <property type="protein sequence ID" value="OIR02327.1"/>
    <property type="molecule type" value="Genomic_DNA"/>
</dbReference>
<dbReference type="InterPro" id="IPR036868">
    <property type="entry name" value="TusA-like_sf"/>
</dbReference>
<dbReference type="Gene3D" id="3.30.110.40">
    <property type="entry name" value="TusA-like domain"/>
    <property type="match status" value="1"/>
</dbReference>
<dbReference type="PANTHER" id="PTHR33279">
    <property type="entry name" value="SULFUR CARRIER PROTEIN YEDF-RELATED"/>
    <property type="match status" value="1"/>
</dbReference>
<evidence type="ECO:0000259" key="2">
    <source>
        <dbReference type="PROSITE" id="PS01148"/>
    </source>
</evidence>
<protein>
    <submittedName>
        <fullName evidence="3">Sulfurtransferase TusA</fullName>
        <ecNumber evidence="3">2.8.1.-</ecNumber>
    </submittedName>
</protein>
<evidence type="ECO:0000256" key="1">
    <source>
        <dbReference type="ARBA" id="ARBA00008984"/>
    </source>
</evidence>
<comment type="caution">
    <text evidence="3">The sequence shown here is derived from an EMBL/GenBank/DDBJ whole genome shotgun (WGS) entry which is preliminary data.</text>
</comment>